<reference evidence="1 2" key="1">
    <citation type="submission" date="2018-11" db="EMBL/GenBank/DDBJ databases">
        <authorList>
            <consortium name="Pathogen Informatics"/>
        </authorList>
    </citation>
    <scope>NUCLEOTIDE SEQUENCE [LARGE SCALE GENOMIC DNA]</scope>
</reference>
<evidence type="ECO:0000313" key="2">
    <source>
        <dbReference type="Proteomes" id="UP000281553"/>
    </source>
</evidence>
<name>A0A3P7KY34_DIBLA</name>
<dbReference type="EMBL" id="UYRU01048389">
    <property type="protein sequence ID" value="VDN10065.1"/>
    <property type="molecule type" value="Genomic_DNA"/>
</dbReference>
<keyword evidence="2" id="KW-1185">Reference proteome</keyword>
<gene>
    <name evidence="1" type="ORF">DILT_LOCUS5896</name>
</gene>
<dbReference type="OrthoDB" id="431588at2759"/>
<protein>
    <submittedName>
        <fullName evidence="1">Uncharacterized protein</fullName>
    </submittedName>
</protein>
<evidence type="ECO:0000313" key="1">
    <source>
        <dbReference type="EMBL" id="VDN10065.1"/>
    </source>
</evidence>
<organism evidence="1 2">
    <name type="scientific">Dibothriocephalus latus</name>
    <name type="common">Fish tapeworm</name>
    <name type="synonym">Diphyllobothrium latum</name>
    <dbReference type="NCBI Taxonomy" id="60516"/>
    <lineage>
        <taxon>Eukaryota</taxon>
        <taxon>Metazoa</taxon>
        <taxon>Spiralia</taxon>
        <taxon>Lophotrochozoa</taxon>
        <taxon>Platyhelminthes</taxon>
        <taxon>Cestoda</taxon>
        <taxon>Eucestoda</taxon>
        <taxon>Diphyllobothriidea</taxon>
        <taxon>Diphyllobothriidae</taxon>
        <taxon>Dibothriocephalus</taxon>
    </lineage>
</organism>
<dbReference type="Proteomes" id="UP000281553">
    <property type="component" value="Unassembled WGS sequence"/>
</dbReference>
<proteinExistence type="predicted"/>
<dbReference type="AlphaFoldDB" id="A0A3P7KY34"/>
<accession>A0A3P7KY34</accession>
<sequence length="112" mass="12864">MNFRLFVEAPEKTEACLRDLQSLQGLLVGIFPEYLEKIFKAFEEVLGNIRQDLQVLKETLLHEKFVTDEECLEPLINELTESVIGELKTKAEGSLAYLEVRSFDFLPLIKMG</sequence>